<evidence type="ECO:0000313" key="3">
    <source>
        <dbReference type="EMBL" id="MDI2090188.1"/>
    </source>
</evidence>
<accession>A0ABT6PZB0</accession>
<evidence type="ECO:0000256" key="1">
    <source>
        <dbReference type="SAM" id="MobiDB-lite"/>
    </source>
</evidence>
<gene>
    <name evidence="3" type="ORF">QJV27_02125</name>
</gene>
<feature type="region of interest" description="Disordered" evidence="1">
    <location>
        <begin position="104"/>
        <end position="134"/>
    </location>
</feature>
<feature type="compositionally biased region" description="Pro residues" evidence="1">
    <location>
        <begin position="210"/>
        <end position="223"/>
    </location>
</feature>
<dbReference type="InterPro" id="IPR011990">
    <property type="entry name" value="TPR-like_helical_dom_sf"/>
</dbReference>
<feature type="transmembrane region" description="Helical" evidence="2">
    <location>
        <begin position="165"/>
        <end position="185"/>
    </location>
</feature>
<dbReference type="EMBL" id="JASBAO010000001">
    <property type="protein sequence ID" value="MDI2090188.1"/>
    <property type="molecule type" value="Genomic_DNA"/>
</dbReference>
<feature type="region of interest" description="Disordered" evidence="1">
    <location>
        <begin position="194"/>
        <end position="225"/>
    </location>
</feature>
<reference evidence="3" key="1">
    <citation type="submission" date="2023-05" db="EMBL/GenBank/DDBJ databases">
        <title>Whole genome sequence of Commensalibacter sp.</title>
        <authorList>
            <person name="Charoenyingcharoen P."/>
            <person name="Yukphan P."/>
        </authorList>
    </citation>
    <scope>NUCLEOTIDE SEQUENCE</scope>
    <source>
        <strain evidence="3">TBRC 16381</strain>
    </source>
</reference>
<evidence type="ECO:0000313" key="4">
    <source>
        <dbReference type="Proteomes" id="UP001431634"/>
    </source>
</evidence>
<protein>
    <recommendedName>
        <fullName evidence="5">Sel1 repeat family protein</fullName>
    </recommendedName>
</protein>
<feature type="compositionally biased region" description="Basic and acidic residues" evidence="1">
    <location>
        <begin position="197"/>
        <end position="208"/>
    </location>
</feature>
<dbReference type="SUPFAM" id="SSF81901">
    <property type="entry name" value="HCP-like"/>
    <property type="match status" value="1"/>
</dbReference>
<name>A0ABT6PZB0_9PROT</name>
<keyword evidence="4" id="KW-1185">Reference proteome</keyword>
<evidence type="ECO:0008006" key="5">
    <source>
        <dbReference type="Google" id="ProtNLM"/>
    </source>
</evidence>
<keyword evidence="2" id="KW-1133">Transmembrane helix</keyword>
<comment type="caution">
    <text evidence="3">The sequence shown here is derived from an EMBL/GenBank/DDBJ whole genome shotgun (WGS) entry which is preliminary data.</text>
</comment>
<evidence type="ECO:0000256" key="2">
    <source>
        <dbReference type="SAM" id="Phobius"/>
    </source>
</evidence>
<dbReference type="Proteomes" id="UP001431634">
    <property type="component" value="Unassembled WGS sequence"/>
</dbReference>
<feature type="compositionally biased region" description="Acidic residues" evidence="1">
    <location>
        <begin position="121"/>
        <end position="131"/>
    </location>
</feature>
<proteinExistence type="predicted"/>
<keyword evidence="2" id="KW-0472">Membrane</keyword>
<sequence>MNAKLKINAASPGEAIVTVIGQAGQLDTNLTIAFPQFPAIISQPIIHQEVRGDDLLLTLDADSLADILEPGSPCQLKIPELNIIETIIWPEIVGKRSGQKGVVATAPKSTIPPKEEKSSELEMDEVPEPSVEENSIPERMAPIHIEEEAPLVDEIKQKRSALPMILSAIFGICILGACAGIWYGYYQKPSPQKAQAIKKENKDKEVAKKSPPPPPAPSQPPPQFTENLEKMTVTDVINKAPNTALIVKEADRRLANKQADDGVLLLENAASKGDKTAMLKLGQLYSPVDFKVGGAIPSPDMREAARYFQKAVQNGSKEAELPRAALKEWLTKKANDGDTMAQLTLKDFWP</sequence>
<dbReference type="Gene3D" id="1.25.40.10">
    <property type="entry name" value="Tetratricopeptide repeat domain"/>
    <property type="match status" value="1"/>
</dbReference>
<keyword evidence="2" id="KW-0812">Transmembrane</keyword>
<organism evidence="3 4">
    <name type="scientific">Commensalibacter oyaizuii</name>
    <dbReference type="NCBI Taxonomy" id="3043873"/>
    <lineage>
        <taxon>Bacteria</taxon>
        <taxon>Pseudomonadati</taxon>
        <taxon>Pseudomonadota</taxon>
        <taxon>Alphaproteobacteria</taxon>
        <taxon>Acetobacterales</taxon>
        <taxon>Acetobacteraceae</taxon>
    </lineage>
</organism>
<dbReference type="RefSeq" id="WP_281447339.1">
    <property type="nucleotide sequence ID" value="NZ_JASBAO010000001.1"/>
</dbReference>